<dbReference type="EMBL" id="CP089982">
    <property type="protein sequence ID" value="WXA89913.1"/>
    <property type="molecule type" value="Genomic_DNA"/>
</dbReference>
<dbReference type="RefSeq" id="WP_394840527.1">
    <property type="nucleotide sequence ID" value="NZ_CP089982.1"/>
</dbReference>
<dbReference type="PANTHER" id="PTHR37957">
    <property type="entry name" value="BLR7070 PROTEIN"/>
    <property type="match status" value="1"/>
</dbReference>
<name>A0ABZ2JTW4_9BACT</name>
<gene>
    <name evidence="2" type="ORF">LZC95_25835</name>
</gene>
<dbReference type="Pfam" id="PF13449">
    <property type="entry name" value="Phytase-like"/>
    <property type="match status" value="1"/>
</dbReference>
<feature type="domain" description="Phytase-like" evidence="1">
    <location>
        <begin position="21"/>
        <end position="368"/>
    </location>
</feature>
<evidence type="ECO:0000259" key="1">
    <source>
        <dbReference type="Pfam" id="PF13449"/>
    </source>
</evidence>
<dbReference type="Proteomes" id="UP001379533">
    <property type="component" value="Chromosome"/>
</dbReference>
<reference evidence="2 3" key="1">
    <citation type="submission" date="2021-12" db="EMBL/GenBank/DDBJ databases">
        <title>Discovery of the Pendulisporaceae a myxobacterial family with distinct sporulation behavior and unique specialized metabolism.</title>
        <authorList>
            <person name="Garcia R."/>
            <person name="Popoff A."/>
            <person name="Bader C.D."/>
            <person name="Loehr J."/>
            <person name="Walesch S."/>
            <person name="Walt C."/>
            <person name="Boldt J."/>
            <person name="Bunk B."/>
            <person name="Haeckl F.J.F.P.J."/>
            <person name="Gunesch A.P."/>
            <person name="Birkelbach J."/>
            <person name="Nuebel U."/>
            <person name="Pietschmann T."/>
            <person name="Bach T."/>
            <person name="Mueller R."/>
        </authorList>
    </citation>
    <scope>NUCLEOTIDE SEQUENCE [LARGE SCALE GENOMIC DNA]</scope>
    <source>
        <strain evidence="2 3">MSr12523</strain>
    </source>
</reference>
<accession>A0ABZ2JTW4</accession>
<keyword evidence="3" id="KW-1185">Reference proteome</keyword>
<evidence type="ECO:0000313" key="3">
    <source>
        <dbReference type="Proteomes" id="UP001379533"/>
    </source>
</evidence>
<proteinExistence type="predicted"/>
<evidence type="ECO:0000313" key="2">
    <source>
        <dbReference type="EMBL" id="WXA89913.1"/>
    </source>
</evidence>
<dbReference type="PANTHER" id="PTHR37957:SF1">
    <property type="entry name" value="PHYTASE-LIKE DOMAIN-CONTAINING PROTEIN"/>
    <property type="match status" value="1"/>
</dbReference>
<sequence length="396" mass="43028">MTISVRQFTLENPPELEAGVKLGGFSGVVPAEGDPPDVFHTIIDRGPNGLIHIGGANHRTFPLADLGPSIYKIRFAGDRIEVLERIPILRPNGTPISPLPNLPGADETPFDVTGQKQLAFDPEGLDTEGIAYDATRDVFWACDEYMSLVQISRKGTIMNRLVPAGNAAKLGLPYAHDVFPEYLTKRPRNRGFEGVSVSPSGRFLFGVVQNPLQNPNAAVGDTSRVVRIVRVDLATLEQSGEYVYLTEDASTFQGVHQADVSLSDIYASSDTKLLVVERDKNAGPNARIKRIYSIDVSAATNVKGVSEREGVTLEAMNPTQLRQAGVEPVAKKLLVDVLATIPGYPYEKIEGLAAVGPRRLIICADNDFGVEYQGAEQVQTGQPTQCHELTFSRDSF</sequence>
<protein>
    <submittedName>
        <fullName evidence="2">Esterase-like activity of phytase family protein</fullName>
    </submittedName>
</protein>
<dbReference type="SUPFAM" id="SSF101898">
    <property type="entry name" value="NHL repeat"/>
    <property type="match status" value="1"/>
</dbReference>
<organism evidence="2 3">
    <name type="scientific">Pendulispora brunnea</name>
    <dbReference type="NCBI Taxonomy" id="2905690"/>
    <lineage>
        <taxon>Bacteria</taxon>
        <taxon>Pseudomonadati</taxon>
        <taxon>Myxococcota</taxon>
        <taxon>Myxococcia</taxon>
        <taxon>Myxococcales</taxon>
        <taxon>Sorangiineae</taxon>
        <taxon>Pendulisporaceae</taxon>
        <taxon>Pendulispora</taxon>
    </lineage>
</organism>
<dbReference type="InterPro" id="IPR027372">
    <property type="entry name" value="Phytase-like_dom"/>
</dbReference>